<evidence type="ECO:0000259" key="12">
    <source>
        <dbReference type="PROSITE" id="PS51352"/>
    </source>
</evidence>
<dbReference type="InterPro" id="IPR000866">
    <property type="entry name" value="AhpC/TSA"/>
</dbReference>
<dbReference type="EMBL" id="JABCSC020000004">
    <property type="protein sequence ID" value="NSL56676.1"/>
    <property type="molecule type" value="Genomic_DNA"/>
</dbReference>
<dbReference type="InterPro" id="IPR036249">
    <property type="entry name" value="Thioredoxin-like_sf"/>
</dbReference>
<dbReference type="EC" id="1.11.1.24" evidence="2"/>
<keyword evidence="7" id="KW-0676">Redox-active center</keyword>
<evidence type="ECO:0000256" key="3">
    <source>
        <dbReference type="ARBA" id="ARBA00022559"/>
    </source>
</evidence>
<name>A0ABX2IIS2_9RHOO</name>
<keyword evidence="5" id="KW-0560">Oxidoreductase</keyword>
<comment type="similarity">
    <text evidence="9">Belongs to the peroxiredoxin family. BCP/PrxQ subfamily.</text>
</comment>
<dbReference type="Proteomes" id="UP000778523">
    <property type="component" value="Unassembled WGS sequence"/>
</dbReference>
<dbReference type="CDD" id="cd03017">
    <property type="entry name" value="PRX_BCP"/>
    <property type="match status" value="1"/>
</dbReference>
<comment type="caution">
    <text evidence="13">The sequence shown here is derived from an EMBL/GenBank/DDBJ whole genome shotgun (WGS) entry which is preliminary data.</text>
</comment>
<evidence type="ECO:0000256" key="6">
    <source>
        <dbReference type="ARBA" id="ARBA00023157"/>
    </source>
</evidence>
<evidence type="ECO:0000256" key="1">
    <source>
        <dbReference type="ARBA" id="ARBA00003330"/>
    </source>
</evidence>
<comment type="function">
    <text evidence="1">Thiol-specific peroxidase that catalyzes the reduction of hydrogen peroxide and organic hydroperoxides to water and alcohols, respectively. Plays a role in cell protection against oxidative stress by detoxifying peroxides and as sensor of hydrogen peroxide-mediated signaling events.</text>
</comment>
<evidence type="ECO:0000256" key="2">
    <source>
        <dbReference type="ARBA" id="ARBA00013017"/>
    </source>
</evidence>
<keyword evidence="14" id="KW-1185">Reference proteome</keyword>
<evidence type="ECO:0000313" key="14">
    <source>
        <dbReference type="Proteomes" id="UP000778523"/>
    </source>
</evidence>
<evidence type="ECO:0000256" key="4">
    <source>
        <dbReference type="ARBA" id="ARBA00022862"/>
    </source>
</evidence>
<dbReference type="RefSeq" id="WP_170022974.1">
    <property type="nucleotide sequence ID" value="NZ_JABCSC020000004.1"/>
</dbReference>
<proteinExistence type="inferred from homology"/>
<dbReference type="InterPro" id="IPR050924">
    <property type="entry name" value="Peroxiredoxin_BCP/PrxQ"/>
</dbReference>
<reference evidence="13 14" key="1">
    <citation type="submission" date="2020-06" db="EMBL/GenBank/DDBJ databases">
        <title>Draft genome of Uliginosibacterium sp. IMCC34675.</title>
        <authorList>
            <person name="Song J."/>
        </authorList>
    </citation>
    <scope>NUCLEOTIDE SEQUENCE [LARGE SCALE GENOMIC DNA]</scope>
    <source>
        <strain evidence="13 14">IMCC34675</strain>
    </source>
</reference>
<accession>A0ABX2IIS2</accession>
<dbReference type="PANTHER" id="PTHR42801">
    <property type="entry name" value="THIOREDOXIN-DEPENDENT PEROXIDE REDUCTASE"/>
    <property type="match status" value="1"/>
</dbReference>
<dbReference type="PROSITE" id="PS51352">
    <property type="entry name" value="THIOREDOXIN_2"/>
    <property type="match status" value="1"/>
</dbReference>
<evidence type="ECO:0000256" key="7">
    <source>
        <dbReference type="ARBA" id="ARBA00023284"/>
    </source>
</evidence>
<dbReference type="SUPFAM" id="SSF52833">
    <property type="entry name" value="Thioredoxin-like"/>
    <property type="match status" value="1"/>
</dbReference>
<evidence type="ECO:0000256" key="5">
    <source>
        <dbReference type="ARBA" id="ARBA00023002"/>
    </source>
</evidence>
<feature type="domain" description="Thioredoxin" evidence="12">
    <location>
        <begin position="14"/>
        <end position="169"/>
    </location>
</feature>
<keyword evidence="4" id="KW-0049">Antioxidant</keyword>
<evidence type="ECO:0000256" key="9">
    <source>
        <dbReference type="ARBA" id="ARBA00038489"/>
    </source>
</evidence>
<sequence length="182" mass="20432">MGQLGTWASSDELLVSGKQAPFFCLPDADMEIFDLSAALQHHQIVVLHFYPRDVMPSSLKQAIAFSERDHDFARCGAMVVGVSLDECLTHADFRDEHGIAMELLSDPEGDVCRLYHVWQERELDGVIRPAVHRSTFIIGGDGMVLHADYNVDVRDHTEKLLAQLKTLSRSSNGNPQEHRRHA</sequence>
<dbReference type="Pfam" id="PF00578">
    <property type="entry name" value="AhpC-TSA"/>
    <property type="match status" value="1"/>
</dbReference>
<protein>
    <recommendedName>
        <fullName evidence="2">thioredoxin-dependent peroxiredoxin</fullName>
        <ecNumber evidence="2">1.11.1.24</ecNumber>
    </recommendedName>
    <alternativeName>
        <fullName evidence="8">Thioredoxin peroxidase</fullName>
    </alternativeName>
    <alternativeName>
        <fullName evidence="10">Thioredoxin-dependent peroxiredoxin Bcp</fullName>
    </alternativeName>
</protein>
<dbReference type="InterPro" id="IPR013766">
    <property type="entry name" value="Thioredoxin_domain"/>
</dbReference>
<evidence type="ECO:0000256" key="8">
    <source>
        <dbReference type="ARBA" id="ARBA00032824"/>
    </source>
</evidence>
<evidence type="ECO:0000256" key="10">
    <source>
        <dbReference type="ARBA" id="ARBA00042639"/>
    </source>
</evidence>
<evidence type="ECO:0000313" key="13">
    <source>
        <dbReference type="EMBL" id="NSL56676.1"/>
    </source>
</evidence>
<keyword evidence="3" id="KW-0575">Peroxidase</keyword>
<dbReference type="Gene3D" id="3.40.30.10">
    <property type="entry name" value="Glutaredoxin"/>
    <property type="match status" value="1"/>
</dbReference>
<dbReference type="PANTHER" id="PTHR42801:SF4">
    <property type="entry name" value="AHPC_TSA FAMILY PROTEIN"/>
    <property type="match status" value="1"/>
</dbReference>
<comment type="catalytic activity">
    <reaction evidence="11">
        <text>a hydroperoxide + [thioredoxin]-dithiol = an alcohol + [thioredoxin]-disulfide + H2O</text>
        <dbReference type="Rhea" id="RHEA:62620"/>
        <dbReference type="Rhea" id="RHEA-COMP:10698"/>
        <dbReference type="Rhea" id="RHEA-COMP:10700"/>
        <dbReference type="ChEBI" id="CHEBI:15377"/>
        <dbReference type="ChEBI" id="CHEBI:29950"/>
        <dbReference type="ChEBI" id="CHEBI:30879"/>
        <dbReference type="ChEBI" id="CHEBI:35924"/>
        <dbReference type="ChEBI" id="CHEBI:50058"/>
        <dbReference type="EC" id="1.11.1.24"/>
    </reaction>
</comment>
<gene>
    <name evidence="13" type="ORF">HJ583_016710</name>
</gene>
<keyword evidence="6" id="KW-1015">Disulfide bond</keyword>
<organism evidence="13 14">
    <name type="scientific">Uliginosibacterium aquaticum</name>
    <dbReference type="NCBI Taxonomy" id="2731212"/>
    <lineage>
        <taxon>Bacteria</taxon>
        <taxon>Pseudomonadati</taxon>
        <taxon>Pseudomonadota</taxon>
        <taxon>Betaproteobacteria</taxon>
        <taxon>Rhodocyclales</taxon>
        <taxon>Zoogloeaceae</taxon>
        <taxon>Uliginosibacterium</taxon>
    </lineage>
</organism>
<evidence type="ECO:0000256" key="11">
    <source>
        <dbReference type="ARBA" id="ARBA00049091"/>
    </source>
</evidence>